<proteinExistence type="predicted"/>
<name>A0A4Q2KCA4_9FIRM</name>
<evidence type="ECO:0000313" key="2">
    <source>
        <dbReference type="Proteomes" id="UP000291269"/>
    </source>
</evidence>
<dbReference type="AlphaFoldDB" id="A0A4Q2KCA4"/>
<dbReference type="EMBL" id="SDOZ01000002">
    <property type="protein sequence ID" value="RXZ62218.1"/>
    <property type="molecule type" value="Genomic_DNA"/>
</dbReference>
<evidence type="ECO:0000313" key="1">
    <source>
        <dbReference type="EMBL" id="RXZ62218.1"/>
    </source>
</evidence>
<keyword evidence="2" id="KW-1185">Reference proteome</keyword>
<dbReference type="RefSeq" id="WP_129225705.1">
    <property type="nucleotide sequence ID" value="NZ_SDOZ01000002.1"/>
</dbReference>
<reference evidence="1 2" key="1">
    <citation type="journal article" date="2019" name="Gut">
        <title>Antibiotics-induced monodominance of a novel gut bacterial order.</title>
        <authorList>
            <person name="Hildebrand F."/>
            <person name="Moitinho-Silva L."/>
            <person name="Blasche S."/>
            <person name="Jahn M.T."/>
            <person name="Gossmann T.I."/>
            <person name="Heuerta-Cepas J."/>
            <person name="Hercog R."/>
            <person name="Luetge M."/>
            <person name="Bahram M."/>
            <person name="Pryszlak A."/>
            <person name="Alves R.J."/>
            <person name="Waszak S.M."/>
            <person name="Zhu A."/>
            <person name="Ye L."/>
            <person name="Costea P.I."/>
            <person name="Aalvink S."/>
            <person name="Belzer C."/>
            <person name="Forslund S.K."/>
            <person name="Sunagawa S."/>
            <person name="Hentschel U."/>
            <person name="Merten C."/>
            <person name="Patil K.R."/>
            <person name="Benes V."/>
            <person name="Bork P."/>
        </authorList>
    </citation>
    <scope>NUCLEOTIDE SEQUENCE [LARGE SCALE GENOMIC DNA]</scope>
    <source>
        <strain evidence="1 2">HDS1380</strain>
    </source>
</reference>
<comment type="caution">
    <text evidence="1">The sequence shown here is derived from an EMBL/GenBank/DDBJ whole genome shotgun (WGS) entry which is preliminary data.</text>
</comment>
<accession>A0A4Q2KCA4</accession>
<protein>
    <submittedName>
        <fullName evidence="1">Uncharacterized protein</fullName>
    </submittedName>
</protein>
<organism evidence="1 2">
    <name type="scientific">Candidatus Borkfalkia ceftriaxoniphila</name>
    <dbReference type="NCBI Taxonomy" id="2508949"/>
    <lineage>
        <taxon>Bacteria</taxon>
        <taxon>Bacillati</taxon>
        <taxon>Bacillota</taxon>
        <taxon>Clostridia</taxon>
        <taxon>Christensenellales</taxon>
        <taxon>Christensenellaceae</taxon>
        <taxon>Candidatus Borkfalkia</taxon>
    </lineage>
</organism>
<gene>
    <name evidence="1" type="ORF">ESZ91_07435</name>
</gene>
<dbReference type="Proteomes" id="UP000291269">
    <property type="component" value="Unassembled WGS sequence"/>
</dbReference>
<sequence>MIFAKLFEKKPNEKTIAKFWNEFQTRSDFYLDVIVKDDEDTDDYIFVRSCIKDGLKRCCIDAEVAYDFSFDTESEPMRFVFHHANDAYLKRVGESLAKQYPASLKEKMLFLTAE</sequence>